<evidence type="ECO:0000313" key="1">
    <source>
        <dbReference type="EMBL" id="GIY94991.1"/>
    </source>
</evidence>
<reference evidence="1 2" key="1">
    <citation type="submission" date="2021-06" db="EMBL/GenBank/DDBJ databases">
        <title>Caerostris extrusa draft genome.</title>
        <authorList>
            <person name="Kono N."/>
            <person name="Arakawa K."/>
        </authorList>
    </citation>
    <scope>NUCLEOTIDE SEQUENCE [LARGE SCALE GENOMIC DNA]</scope>
</reference>
<dbReference type="Proteomes" id="UP001054945">
    <property type="component" value="Unassembled WGS sequence"/>
</dbReference>
<sequence length="89" mass="9847">MCFKTLIEPSGDEQFGIDDGVLSSFIDMIGSWKSEGLLRMDTLIEPSGDEKFGIDDGVLSSFIDMIGSWKTECPLRMDVYSMEPLGIDS</sequence>
<keyword evidence="2" id="KW-1185">Reference proteome</keyword>
<proteinExistence type="predicted"/>
<organism evidence="1 2">
    <name type="scientific">Caerostris extrusa</name>
    <name type="common">Bark spider</name>
    <name type="synonym">Caerostris bankana</name>
    <dbReference type="NCBI Taxonomy" id="172846"/>
    <lineage>
        <taxon>Eukaryota</taxon>
        <taxon>Metazoa</taxon>
        <taxon>Ecdysozoa</taxon>
        <taxon>Arthropoda</taxon>
        <taxon>Chelicerata</taxon>
        <taxon>Arachnida</taxon>
        <taxon>Araneae</taxon>
        <taxon>Araneomorphae</taxon>
        <taxon>Entelegynae</taxon>
        <taxon>Araneoidea</taxon>
        <taxon>Araneidae</taxon>
        <taxon>Caerostris</taxon>
    </lineage>
</organism>
<dbReference type="EMBL" id="BPLR01000468">
    <property type="protein sequence ID" value="GIY94991.1"/>
    <property type="molecule type" value="Genomic_DNA"/>
</dbReference>
<accession>A0AAV4XJ24</accession>
<protein>
    <submittedName>
        <fullName evidence="1">Uncharacterized protein</fullName>
    </submittedName>
</protein>
<name>A0AAV4XJ24_CAEEX</name>
<gene>
    <name evidence="1" type="ORF">CEXT_369641</name>
</gene>
<evidence type="ECO:0000313" key="2">
    <source>
        <dbReference type="Proteomes" id="UP001054945"/>
    </source>
</evidence>
<comment type="caution">
    <text evidence="1">The sequence shown here is derived from an EMBL/GenBank/DDBJ whole genome shotgun (WGS) entry which is preliminary data.</text>
</comment>
<dbReference type="AlphaFoldDB" id="A0AAV4XJ24"/>